<evidence type="ECO:0000313" key="1">
    <source>
        <dbReference type="EMBL" id="WFF97655.1"/>
    </source>
</evidence>
<dbReference type="RefSeq" id="WP_277856361.1">
    <property type="nucleotide sequence ID" value="NZ_CP120942.1"/>
</dbReference>
<accession>A0AAJ6CRI1</accession>
<dbReference type="Proteomes" id="UP001218423">
    <property type="component" value="Chromosome"/>
</dbReference>
<dbReference type="EMBL" id="CP120942">
    <property type="protein sequence ID" value="WFF97655.1"/>
    <property type="molecule type" value="Genomic_DNA"/>
</dbReference>
<sequence>MSLMDLKSGELLWNASRSAARRYRLAMSLMDLKSGELLWNASRSAAR</sequence>
<name>A0AAJ6CRI1_AERCA</name>
<gene>
    <name evidence="1" type="ORF">P5S46_18810</name>
</gene>
<reference evidence="1" key="1">
    <citation type="submission" date="2023-03" db="EMBL/GenBank/DDBJ databases">
        <title>Aeromonas caviae strain AC1520.</title>
        <authorList>
            <person name="Xie T."/>
            <person name="Zhang Q."/>
            <person name="Deng J."/>
            <person name="Li X."/>
        </authorList>
    </citation>
    <scope>NUCLEOTIDE SEQUENCE</scope>
    <source>
        <strain evidence="1">AC1520</strain>
    </source>
</reference>
<dbReference type="AlphaFoldDB" id="A0AAJ6CRI1"/>
<protein>
    <submittedName>
        <fullName evidence="1">Uncharacterized protein</fullName>
    </submittedName>
</protein>
<evidence type="ECO:0000313" key="2">
    <source>
        <dbReference type="Proteomes" id="UP001218423"/>
    </source>
</evidence>
<proteinExistence type="predicted"/>
<organism evidence="1 2">
    <name type="scientific">Aeromonas caviae</name>
    <name type="common">Aeromonas punctata</name>
    <dbReference type="NCBI Taxonomy" id="648"/>
    <lineage>
        <taxon>Bacteria</taxon>
        <taxon>Pseudomonadati</taxon>
        <taxon>Pseudomonadota</taxon>
        <taxon>Gammaproteobacteria</taxon>
        <taxon>Aeromonadales</taxon>
        <taxon>Aeromonadaceae</taxon>
        <taxon>Aeromonas</taxon>
    </lineage>
</organism>